<sequence>MKHFIITGASRGIGYSLAVSLAAPGITLHITARGDLGGLLDIVSKRGASAHAYQFDLSRTDGITVLTDEIFGNISMPEATYIGLVNNAGMLHPIGPMGKHDTEHYRQNLEVNFVAPALLMHEFVKRTAGFSGELRVLNVSSGASQNAYHGWSHYCSTKAGLDMLTDCLHLEHRDRIKTYGFNPGRTDTQMQDEIREQSPEDFQYVQSFIEAKSQGKLNSPDTVAGMMKIVLTEDRFEPGKMVSVRDF</sequence>
<proteinExistence type="predicted"/>
<dbReference type="PANTHER" id="PTHR44085:SF2">
    <property type="entry name" value="SEPIAPTERIN REDUCTASE"/>
    <property type="match status" value="1"/>
</dbReference>
<accession>A0A345UJK6</accession>
<keyword evidence="3" id="KW-0521">NADP</keyword>
<organism evidence="5 6">
    <name type="scientific">Cyclonatronum proteinivorum</name>
    <dbReference type="NCBI Taxonomy" id="1457365"/>
    <lineage>
        <taxon>Bacteria</taxon>
        <taxon>Pseudomonadati</taxon>
        <taxon>Balneolota</taxon>
        <taxon>Balneolia</taxon>
        <taxon>Balneolales</taxon>
        <taxon>Cyclonatronaceae</taxon>
        <taxon>Cyclonatronum</taxon>
    </lineage>
</organism>
<dbReference type="GO" id="GO:0006729">
    <property type="term" value="P:tetrahydrobiopterin biosynthetic process"/>
    <property type="evidence" value="ECO:0007669"/>
    <property type="project" value="TreeGrafter"/>
</dbReference>
<evidence type="ECO:0000256" key="4">
    <source>
        <dbReference type="ARBA" id="ARBA00023002"/>
    </source>
</evidence>
<protein>
    <submittedName>
        <fullName evidence="5">Benzil reductase ((S)-benzoin forming)</fullName>
    </submittedName>
</protein>
<dbReference type="Gene3D" id="3.40.50.720">
    <property type="entry name" value="NAD(P)-binding Rossmann-like Domain"/>
    <property type="match status" value="1"/>
</dbReference>
<dbReference type="KEGG" id="cprv:CYPRO_1402"/>
<dbReference type="GO" id="GO:0005737">
    <property type="term" value="C:cytoplasm"/>
    <property type="evidence" value="ECO:0007669"/>
    <property type="project" value="UniProtKB-SubCell"/>
</dbReference>
<evidence type="ECO:0000256" key="1">
    <source>
        <dbReference type="ARBA" id="ARBA00004496"/>
    </source>
</evidence>
<dbReference type="RefSeq" id="WP_114983930.1">
    <property type="nucleotide sequence ID" value="NZ_CP027806.1"/>
</dbReference>
<dbReference type="InterPro" id="IPR020904">
    <property type="entry name" value="Sc_DH/Rdtase_CS"/>
</dbReference>
<evidence type="ECO:0000313" key="6">
    <source>
        <dbReference type="Proteomes" id="UP000254808"/>
    </source>
</evidence>
<gene>
    <name evidence="5" type="ORF">CYPRO_1402</name>
</gene>
<dbReference type="OrthoDB" id="9794387at2"/>
<dbReference type="PROSITE" id="PS00061">
    <property type="entry name" value="ADH_SHORT"/>
    <property type="match status" value="1"/>
</dbReference>
<dbReference type="AlphaFoldDB" id="A0A345UJK6"/>
<keyword evidence="2" id="KW-0963">Cytoplasm</keyword>
<evidence type="ECO:0000313" key="5">
    <source>
        <dbReference type="EMBL" id="AXJ00658.1"/>
    </source>
</evidence>
<comment type="subcellular location">
    <subcellularLocation>
        <location evidence="1">Cytoplasm</location>
    </subcellularLocation>
</comment>
<dbReference type="Proteomes" id="UP000254808">
    <property type="component" value="Chromosome"/>
</dbReference>
<keyword evidence="4" id="KW-0560">Oxidoreductase</keyword>
<name>A0A345UJK6_9BACT</name>
<evidence type="ECO:0000256" key="3">
    <source>
        <dbReference type="ARBA" id="ARBA00022857"/>
    </source>
</evidence>
<evidence type="ECO:0000256" key="2">
    <source>
        <dbReference type="ARBA" id="ARBA00022490"/>
    </source>
</evidence>
<dbReference type="InterPro" id="IPR002347">
    <property type="entry name" value="SDR_fam"/>
</dbReference>
<dbReference type="GO" id="GO:0004757">
    <property type="term" value="F:sepiapterin reductase (NADP+) activity"/>
    <property type="evidence" value="ECO:0007669"/>
    <property type="project" value="TreeGrafter"/>
</dbReference>
<dbReference type="InterPro" id="IPR051721">
    <property type="entry name" value="Biopterin_syn/organic_redct"/>
</dbReference>
<dbReference type="PANTHER" id="PTHR44085">
    <property type="entry name" value="SEPIAPTERIN REDUCTASE"/>
    <property type="match status" value="1"/>
</dbReference>
<dbReference type="PRINTS" id="PR00081">
    <property type="entry name" value="GDHRDH"/>
</dbReference>
<dbReference type="SUPFAM" id="SSF51735">
    <property type="entry name" value="NAD(P)-binding Rossmann-fold domains"/>
    <property type="match status" value="1"/>
</dbReference>
<dbReference type="EMBL" id="CP027806">
    <property type="protein sequence ID" value="AXJ00658.1"/>
    <property type="molecule type" value="Genomic_DNA"/>
</dbReference>
<keyword evidence="6" id="KW-1185">Reference proteome</keyword>
<dbReference type="InterPro" id="IPR036291">
    <property type="entry name" value="NAD(P)-bd_dom_sf"/>
</dbReference>
<dbReference type="Pfam" id="PF00106">
    <property type="entry name" value="adh_short"/>
    <property type="match status" value="1"/>
</dbReference>
<reference evidence="5 6" key="1">
    <citation type="submission" date="2018-03" db="EMBL/GenBank/DDBJ databases">
        <title>Phenotypic and genomic properties of Cyclonatronum proteinivorum gen. nov., sp. nov., a haloalkaliphilic bacteroidete from soda lakes possessing Na+-translocating rhodopsin.</title>
        <authorList>
            <person name="Toshchakov S.V."/>
            <person name="Korzhenkov A."/>
            <person name="Samarov N.I."/>
            <person name="Kublanov I.V."/>
            <person name="Muntyan M.S."/>
            <person name="Sorokin D.Y."/>
        </authorList>
    </citation>
    <scope>NUCLEOTIDE SEQUENCE [LARGE SCALE GENOMIC DNA]</scope>
    <source>
        <strain evidence="5 6">Omega</strain>
    </source>
</reference>